<protein>
    <submittedName>
        <fullName evidence="1">Uncharacterized protein</fullName>
    </submittedName>
</protein>
<dbReference type="Proteomes" id="UP000825935">
    <property type="component" value="Chromosome 20"/>
</dbReference>
<comment type="caution">
    <text evidence="1">The sequence shown here is derived from an EMBL/GenBank/DDBJ whole genome shotgun (WGS) entry which is preliminary data.</text>
</comment>
<dbReference type="AlphaFoldDB" id="A0A8T2SFZ5"/>
<evidence type="ECO:0000313" key="2">
    <source>
        <dbReference type="Proteomes" id="UP000825935"/>
    </source>
</evidence>
<accession>A0A8T2SFZ5</accession>
<dbReference type="EMBL" id="CM035425">
    <property type="protein sequence ID" value="KAH7331381.1"/>
    <property type="molecule type" value="Genomic_DNA"/>
</dbReference>
<sequence>MMLLTEVMVKGDPRAYGDHDCGPCEVGKLHPCIFDRVVGAQLP</sequence>
<evidence type="ECO:0000313" key="1">
    <source>
        <dbReference type="EMBL" id="KAH7331381.1"/>
    </source>
</evidence>
<organism evidence="1 2">
    <name type="scientific">Ceratopteris richardii</name>
    <name type="common">Triangle waterfern</name>
    <dbReference type="NCBI Taxonomy" id="49495"/>
    <lineage>
        <taxon>Eukaryota</taxon>
        <taxon>Viridiplantae</taxon>
        <taxon>Streptophyta</taxon>
        <taxon>Embryophyta</taxon>
        <taxon>Tracheophyta</taxon>
        <taxon>Polypodiopsida</taxon>
        <taxon>Polypodiidae</taxon>
        <taxon>Polypodiales</taxon>
        <taxon>Pteridineae</taxon>
        <taxon>Pteridaceae</taxon>
        <taxon>Parkerioideae</taxon>
        <taxon>Ceratopteris</taxon>
    </lineage>
</organism>
<reference evidence="1" key="1">
    <citation type="submission" date="2021-08" db="EMBL/GenBank/DDBJ databases">
        <title>WGS assembly of Ceratopteris richardii.</title>
        <authorList>
            <person name="Marchant D.B."/>
            <person name="Chen G."/>
            <person name="Jenkins J."/>
            <person name="Shu S."/>
            <person name="Leebens-Mack J."/>
            <person name="Grimwood J."/>
            <person name="Schmutz J."/>
            <person name="Soltis P."/>
            <person name="Soltis D."/>
            <person name="Chen Z.-H."/>
        </authorList>
    </citation>
    <scope>NUCLEOTIDE SEQUENCE</scope>
    <source>
        <strain evidence="1">Whitten #5841</strain>
        <tissue evidence="1">Leaf</tissue>
    </source>
</reference>
<proteinExistence type="predicted"/>
<name>A0A8T2SFZ5_CERRI</name>
<gene>
    <name evidence="1" type="ORF">KP509_20G030300</name>
</gene>
<keyword evidence="2" id="KW-1185">Reference proteome</keyword>